<protein>
    <recommendedName>
        <fullName evidence="4">F5/8 type C domain-containing protein</fullName>
    </recommendedName>
</protein>
<feature type="signal peptide" evidence="1">
    <location>
        <begin position="1"/>
        <end position="23"/>
    </location>
</feature>
<dbReference type="Proteomes" id="UP000324832">
    <property type="component" value="Unassembled WGS sequence"/>
</dbReference>
<accession>A0A5E4R452</accession>
<keyword evidence="3" id="KW-1185">Reference proteome</keyword>
<organism evidence="2 3">
    <name type="scientific">Leptidea sinapis</name>
    <dbReference type="NCBI Taxonomy" id="189913"/>
    <lineage>
        <taxon>Eukaryota</taxon>
        <taxon>Metazoa</taxon>
        <taxon>Ecdysozoa</taxon>
        <taxon>Arthropoda</taxon>
        <taxon>Hexapoda</taxon>
        <taxon>Insecta</taxon>
        <taxon>Pterygota</taxon>
        <taxon>Neoptera</taxon>
        <taxon>Endopterygota</taxon>
        <taxon>Lepidoptera</taxon>
        <taxon>Glossata</taxon>
        <taxon>Ditrysia</taxon>
        <taxon>Papilionoidea</taxon>
        <taxon>Pieridae</taxon>
        <taxon>Dismorphiinae</taxon>
        <taxon>Leptidea</taxon>
    </lineage>
</organism>
<reference evidence="2 3" key="1">
    <citation type="submission" date="2017-07" db="EMBL/GenBank/DDBJ databases">
        <authorList>
            <person name="Talla V."/>
            <person name="Backstrom N."/>
        </authorList>
    </citation>
    <scope>NUCLEOTIDE SEQUENCE [LARGE SCALE GENOMIC DNA]</scope>
</reference>
<evidence type="ECO:0000313" key="3">
    <source>
        <dbReference type="Proteomes" id="UP000324832"/>
    </source>
</evidence>
<proteinExistence type="predicted"/>
<dbReference type="AlphaFoldDB" id="A0A5E4R452"/>
<evidence type="ECO:0008006" key="4">
    <source>
        <dbReference type="Google" id="ProtNLM"/>
    </source>
</evidence>
<feature type="chain" id="PRO_5022846878" description="F5/8 type C domain-containing protein" evidence="1">
    <location>
        <begin position="24"/>
        <end position="137"/>
    </location>
</feature>
<evidence type="ECO:0000256" key="1">
    <source>
        <dbReference type="SAM" id="SignalP"/>
    </source>
</evidence>
<sequence length="137" mass="15615">MLTQIWLFEIGFVIVLDLGEVISTSLFNITTCEAFERGAHFDIYNITSSRWKIIYYWSKNTEINPITFSLVSKQRLDKFKAVVNAVDPQLSPEWHKATLFMEPRRGVEILLLYAGTPGAFRAVVKVNQKCGLCLVPS</sequence>
<evidence type="ECO:0000313" key="2">
    <source>
        <dbReference type="EMBL" id="VVD04764.1"/>
    </source>
</evidence>
<dbReference type="EMBL" id="FZQP02006893">
    <property type="protein sequence ID" value="VVD04764.1"/>
    <property type="molecule type" value="Genomic_DNA"/>
</dbReference>
<keyword evidence="1" id="KW-0732">Signal</keyword>
<name>A0A5E4R452_9NEOP</name>
<gene>
    <name evidence="2" type="ORF">LSINAPIS_LOCUS14450</name>
</gene>